<name>A0A4P9WQT0_9FUNG</name>
<dbReference type="AlphaFoldDB" id="A0A4P9WQT0"/>
<evidence type="ECO:0000313" key="3">
    <source>
        <dbReference type="Proteomes" id="UP000268535"/>
    </source>
</evidence>
<accession>A0A4P9WQT0</accession>
<gene>
    <name evidence="2" type="ORF">CAUPRSCDRAFT_12909</name>
</gene>
<protein>
    <submittedName>
        <fullName evidence="2">Uncharacterized protein</fullName>
    </submittedName>
</protein>
<sequence length="120" mass="12730">MRVIALLFYGLAAEETLSRWTASTVDLPISTTGGTASSQVACMVASFATAGASSNVVAAAVVAAVRHRNASVTQERHDHIEPRCNTHVDVDGHGPVISPSCGRDDEDDAETLDRHRRVMS</sequence>
<feature type="region of interest" description="Disordered" evidence="1">
    <location>
        <begin position="84"/>
        <end position="120"/>
    </location>
</feature>
<organism evidence="2 3">
    <name type="scientific">Caulochytrium protostelioides</name>
    <dbReference type="NCBI Taxonomy" id="1555241"/>
    <lineage>
        <taxon>Eukaryota</taxon>
        <taxon>Fungi</taxon>
        <taxon>Fungi incertae sedis</taxon>
        <taxon>Chytridiomycota</taxon>
        <taxon>Chytridiomycota incertae sedis</taxon>
        <taxon>Chytridiomycetes</taxon>
        <taxon>Caulochytriales</taxon>
        <taxon>Caulochytriaceae</taxon>
        <taxon>Caulochytrium</taxon>
    </lineage>
</organism>
<dbReference type="Proteomes" id="UP000268535">
    <property type="component" value="Unassembled WGS sequence"/>
</dbReference>
<proteinExistence type="predicted"/>
<dbReference type="EMBL" id="ML011909">
    <property type="protein sequence ID" value="RKO95394.1"/>
    <property type="molecule type" value="Genomic_DNA"/>
</dbReference>
<evidence type="ECO:0000256" key="1">
    <source>
        <dbReference type="SAM" id="MobiDB-lite"/>
    </source>
</evidence>
<evidence type="ECO:0000313" key="2">
    <source>
        <dbReference type="EMBL" id="RKO95394.1"/>
    </source>
</evidence>
<reference evidence="3" key="1">
    <citation type="journal article" date="2018" name="Nat. Microbiol.">
        <title>Leveraging single-cell genomics to expand the fungal tree of life.</title>
        <authorList>
            <person name="Ahrendt S.R."/>
            <person name="Quandt C.A."/>
            <person name="Ciobanu D."/>
            <person name="Clum A."/>
            <person name="Salamov A."/>
            <person name="Andreopoulos B."/>
            <person name="Cheng J.F."/>
            <person name="Woyke T."/>
            <person name="Pelin A."/>
            <person name="Henrissat B."/>
            <person name="Reynolds N.K."/>
            <person name="Benny G.L."/>
            <person name="Smith M.E."/>
            <person name="James T.Y."/>
            <person name="Grigoriev I.V."/>
        </authorList>
    </citation>
    <scope>NUCLEOTIDE SEQUENCE [LARGE SCALE GENOMIC DNA]</scope>
    <source>
        <strain evidence="3">ATCC 52028</strain>
    </source>
</reference>